<keyword evidence="5" id="KW-0418">Kinase</keyword>
<keyword evidence="4" id="KW-0547">Nucleotide-binding</keyword>
<name>A0A1G2DCB2_9BACT</name>
<gene>
    <name evidence="11" type="ORF">A2942_00540</name>
</gene>
<reference evidence="11 12" key="1">
    <citation type="journal article" date="2016" name="Nat. Commun.">
        <title>Thousands of microbial genomes shed light on interconnected biogeochemical processes in an aquifer system.</title>
        <authorList>
            <person name="Anantharaman K."/>
            <person name="Brown C.T."/>
            <person name="Hug L.A."/>
            <person name="Sharon I."/>
            <person name="Castelle C.J."/>
            <person name="Probst A.J."/>
            <person name="Thomas B.C."/>
            <person name="Singh A."/>
            <person name="Wilkins M.J."/>
            <person name="Karaoz U."/>
            <person name="Brodie E.L."/>
            <person name="Williams K.H."/>
            <person name="Hubbard S.S."/>
            <person name="Banfield J.F."/>
        </authorList>
    </citation>
    <scope>NUCLEOTIDE SEQUENCE [LARGE SCALE GENOMIC DNA]</scope>
</reference>
<dbReference type="GO" id="GO:0000287">
    <property type="term" value="F:magnesium ion binding"/>
    <property type="evidence" value="ECO:0007669"/>
    <property type="project" value="InterPro"/>
</dbReference>
<proteinExistence type="inferred from homology"/>
<evidence type="ECO:0000256" key="4">
    <source>
        <dbReference type="ARBA" id="ARBA00022741"/>
    </source>
</evidence>
<dbReference type="Pfam" id="PF13793">
    <property type="entry name" value="Pribosyltran_N"/>
    <property type="match status" value="1"/>
</dbReference>
<evidence type="ECO:0000259" key="9">
    <source>
        <dbReference type="Pfam" id="PF00156"/>
    </source>
</evidence>
<organism evidence="11 12">
    <name type="scientific">Candidatus Lloydbacteria bacterium RIFCSPLOWO2_01_FULL_50_20</name>
    <dbReference type="NCBI Taxonomy" id="1798665"/>
    <lineage>
        <taxon>Bacteria</taxon>
        <taxon>Candidatus Lloydiibacteriota</taxon>
    </lineage>
</organism>
<dbReference type="Gene3D" id="3.40.50.2020">
    <property type="match status" value="2"/>
</dbReference>
<dbReference type="InterPro" id="IPR000836">
    <property type="entry name" value="PRTase_dom"/>
</dbReference>
<keyword evidence="2" id="KW-0808">Transferase</keyword>
<dbReference type="GO" id="GO:0016301">
    <property type="term" value="F:kinase activity"/>
    <property type="evidence" value="ECO:0007669"/>
    <property type="project" value="UniProtKB-KW"/>
</dbReference>
<comment type="caution">
    <text evidence="11">The sequence shown here is derived from an EMBL/GenBank/DDBJ whole genome shotgun (WGS) entry which is preliminary data.</text>
</comment>
<dbReference type="CDD" id="cd06223">
    <property type="entry name" value="PRTases_typeI"/>
    <property type="match status" value="1"/>
</dbReference>
<dbReference type="InterPro" id="IPR005946">
    <property type="entry name" value="Rib-P_diPkinase"/>
</dbReference>
<dbReference type="GO" id="GO:0002189">
    <property type="term" value="C:ribose phosphate diphosphokinase complex"/>
    <property type="evidence" value="ECO:0007669"/>
    <property type="project" value="TreeGrafter"/>
</dbReference>
<comment type="catalytic activity">
    <reaction evidence="7">
        <text>D-ribose 5-phosphate + ATP = 5-phospho-alpha-D-ribose 1-diphosphate + AMP + H(+)</text>
        <dbReference type="Rhea" id="RHEA:15609"/>
        <dbReference type="ChEBI" id="CHEBI:15378"/>
        <dbReference type="ChEBI" id="CHEBI:30616"/>
        <dbReference type="ChEBI" id="CHEBI:58017"/>
        <dbReference type="ChEBI" id="CHEBI:78346"/>
        <dbReference type="ChEBI" id="CHEBI:456215"/>
        <dbReference type="EC" id="2.7.6.1"/>
    </reaction>
</comment>
<evidence type="ECO:0000256" key="7">
    <source>
        <dbReference type="ARBA" id="ARBA00049535"/>
    </source>
</evidence>
<keyword evidence="3 8" id="KW-0545">Nucleotide biosynthesis</keyword>
<dbReference type="EMBL" id="MHLP01000039">
    <property type="protein sequence ID" value="OGZ11267.1"/>
    <property type="molecule type" value="Genomic_DNA"/>
</dbReference>
<evidence type="ECO:0000256" key="3">
    <source>
        <dbReference type="ARBA" id="ARBA00022727"/>
    </source>
</evidence>
<dbReference type="InterPro" id="IPR029099">
    <property type="entry name" value="Pribosyltran_N"/>
</dbReference>
<dbReference type="GO" id="GO:0006164">
    <property type="term" value="P:purine nucleotide biosynthetic process"/>
    <property type="evidence" value="ECO:0007669"/>
    <property type="project" value="TreeGrafter"/>
</dbReference>
<feature type="domain" description="Phosphoribosyltransferase" evidence="9">
    <location>
        <begin position="174"/>
        <end position="268"/>
    </location>
</feature>
<feature type="domain" description="Ribose-phosphate pyrophosphokinase N-terminal" evidence="10">
    <location>
        <begin position="35"/>
        <end position="127"/>
    </location>
</feature>
<dbReference type="GO" id="GO:0006015">
    <property type="term" value="P:5-phosphoribose 1-diphosphate biosynthetic process"/>
    <property type="evidence" value="ECO:0007669"/>
    <property type="project" value="TreeGrafter"/>
</dbReference>
<keyword evidence="6" id="KW-0067">ATP-binding</keyword>
<dbReference type="Pfam" id="PF00156">
    <property type="entry name" value="Pribosyltran"/>
    <property type="match status" value="1"/>
</dbReference>
<dbReference type="Proteomes" id="UP000178534">
    <property type="component" value="Unassembled WGS sequence"/>
</dbReference>
<dbReference type="NCBIfam" id="TIGR01251">
    <property type="entry name" value="ribP_PPkin"/>
    <property type="match status" value="1"/>
</dbReference>
<evidence type="ECO:0000313" key="12">
    <source>
        <dbReference type="Proteomes" id="UP000178534"/>
    </source>
</evidence>
<dbReference type="SUPFAM" id="SSF53271">
    <property type="entry name" value="PRTase-like"/>
    <property type="match status" value="1"/>
</dbReference>
<evidence type="ECO:0000256" key="5">
    <source>
        <dbReference type="ARBA" id="ARBA00022777"/>
    </source>
</evidence>
<accession>A0A1G2DCB2</accession>
<protein>
    <recommendedName>
        <fullName evidence="1">ribose-phosphate diphosphokinase</fullName>
        <ecNumber evidence="1">2.7.6.1</ecNumber>
    </recommendedName>
</protein>
<dbReference type="AlphaFoldDB" id="A0A1G2DCB2"/>
<evidence type="ECO:0000256" key="1">
    <source>
        <dbReference type="ARBA" id="ARBA00013247"/>
    </source>
</evidence>
<evidence type="ECO:0000259" key="10">
    <source>
        <dbReference type="Pfam" id="PF13793"/>
    </source>
</evidence>
<comment type="similarity">
    <text evidence="8">Belongs to the ribose-phosphate pyrophosphokinase family.</text>
</comment>
<dbReference type="SMART" id="SM01400">
    <property type="entry name" value="Pribosyltran_N"/>
    <property type="match status" value="1"/>
</dbReference>
<dbReference type="InterPro" id="IPR029057">
    <property type="entry name" value="PRTase-like"/>
</dbReference>
<evidence type="ECO:0000256" key="6">
    <source>
        <dbReference type="ARBA" id="ARBA00022840"/>
    </source>
</evidence>
<dbReference type="GO" id="GO:0005524">
    <property type="term" value="F:ATP binding"/>
    <property type="evidence" value="ECO:0007669"/>
    <property type="project" value="UniProtKB-KW"/>
</dbReference>
<dbReference type="GO" id="GO:0005737">
    <property type="term" value="C:cytoplasm"/>
    <property type="evidence" value="ECO:0007669"/>
    <property type="project" value="TreeGrafter"/>
</dbReference>
<dbReference type="PANTHER" id="PTHR10210:SF32">
    <property type="entry name" value="RIBOSE-PHOSPHATE PYROPHOSPHOKINASE 2"/>
    <property type="match status" value="1"/>
</dbReference>
<evidence type="ECO:0000313" key="11">
    <source>
        <dbReference type="EMBL" id="OGZ11267.1"/>
    </source>
</evidence>
<dbReference type="GO" id="GO:0004749">
    <property type="term" value="F:ribose phosphate diphosphokinase activity"/>
    <property type="evidence" value="ECO:0007669"/>
    <property type="project" value="UniProtKB-EC"/>
</dbReference>
<sequence>MPRGDKISFIAVPDMLPLAQSVHGIMAAKDFAVRDVIPIEVKRFADGITLPKITQSVRRTEVYLFYAAPIDRPDLGLAELGKILNAAHFGSPRSIKVVLPHFWEGRADRKSEARTSTNVKELARIIEHYPSVDGLFTFDLHAEQIVLAFDHVQTDDLKGQVLLAEYALGIPSWNAKTVGVVAADVGGVKRAEKFAKRSGFPFKGLVYKERVEANVANAKRYIGDPIIGLNVILPDDLIDTAGTMISAAARLREEGAASITACTTHWLASPRDVPGKDATWRTAEAKFRKEGIKVLALNTIPRPPQYLKDHADFLTMIPCDNMLANAIMESLTSGGSVSKLSEQDIPSR</sequence>
<evidence type="ECO:0000256" key="2">
    <source>
        <dbReference type="ARBA" id="ARBA00022679"/>
    </source>
</evidence>
<dbReference type="EC" id="2.7.6.1" evidence="1"/>
<dbReference type="STRING" id="1798665.A2942_00540"/>
<evidence type="ECO:0000256" key="8">
    <source>
        <dbReference type="RuleBase" id="RU004324"/>
    </source>
</evidence>
<dbReference type="PANTHER" id="PTHR10210">
    <property type="entry name" value="RIBOSE-PHOSPHATE DIPHOSPHOKINASE FAMILY MEMBER"/>
    <property type="match status" value="1"/>
</dbReference>